<evidence type="ECO:0000313" key="4">
    <source>
        <dbReference type="Proteomes" id="UP001177003"/>
    </source>
</evidence>
<protein>
    <submittedName>
        <fullName evidence="3">Uncharacterized protein</fullName>
    </submittedName>
</protein>
<feature type="transmembrane region" description="Helical" evidence="2">
    <location>
        <begin position="21"/>
        <end position="41"/>
    </location>
</feature>
<keyword evidence="4" id="KW-1185">Reference proteome</keyword>
<feature type="compositionally biased region" description="Gly residues" evidence="1">
    <location>
        <begin position="299"/>
        <end position="311"/>
    </location>
</feature>
<dbReference type="EMBL" id="OX465081">
    <property type="protein sequence ID" value="CAI9285218.1"/>
    <property type="molecule type" value="Genomic_DNA"/>
</dbReference>
<gene>
    <name evidence="3" type="ORF">LSALG_LOCUS24696</name>
</gene>
<accession>A0AA35Z3H9</accession>
<organism evidence="3 4">
    <name type="scientific">Lactuca saligna</name>
    <name type="common">Willowleaf lettuce</name>
    <dbReference type="NCBI Taxonomy" id="75948"/>
    <lineage>
        <taxon>Eukaryota</taxon>
        <taxon>Viridiplantae</taxon>
        <taxon>Streptophyta</taxon>
        <taxon>Embryophyta</taxon>
        <taxon>Tracheophyta</taxon>
        <taxon>Spermatophyta</taxon>
        <taxon>Magnoliopsida</taxon>
        <taxon>eudicotyledons</taxon>
        <taxon>Gunneridae</taxon>
        <taxon>Pentapetalae</taxon>
        <taxon>asterids</taxon>
        <taxon>campanulids</taxon>
        <taxon>Asterales</taxon>
        <taxon>Asteraceae</taxon>
        <taxon>Cichorioideae</taxon>
        <taxon>Cichorieae</taxon>
        <taxon>Lactucinae</taxon>
        <taxon>Lactuca</taxon>
    </lineage>
</organism>
<feature type="region of interest" description="Disordered" evidence="1">
    <location>
        <begin position="294"/>
        <end position="327"/>
    </location>
</feature>
<keyword evidence="2" id="KW-0812">Transmembrane</keyword>
<dbReference type="AlphaFoldDB" id="A0AA35Z3H9"/>
<evidence type="ECO:0000313" key="3">
    <source>
        <dbReference type="EMBL" id="CAI9285218.1"/>
    </source>
</evidence>
<evidence type="ECO:0000256" key="2">
    <source>
        <dbReference type="SAM" id="Phobius"/>
    </source>
</evidence>
<proteinExistence type="predicted"/>
<dbReference type="Proteomes" id="UP001177003">
    <property type="component" value="Chromosome 5"/>
</dbReference>
<keyword evidence="2" id="KW-1133">Transmembrane helix</keyword>
<dbReference type="InterPro" id="IPR033485">
    <property type="entry name" value="EMSY-LIKE_plant"/>
</dbReference>
<keyword evidence="2" id="KW-0472">Membrane</keyword>
<dbReference type="PANTHER" id="PTHR33432:SF28">
    <property type="entry name" value="PROTEIN EMSY-LIKE 4"/>
    <property type="match status" value="1"/>
</dbReference>
<dbReference type="GO" id="GO:0050832">
    <property type="term" value="P:defense response to fungus"/>
    <property type="evidence" value="ECO:0007669"/>
    <property type="project" value="InterPro"/>
</dbReference>
<dbReference type="GO" id="GO:0005634">
    <property type="term" value="C:nucleus"/>
    <property type="evidence" value="ECO:0007669"/>
    <property type="project" value="TreeGrafter"/>
</dbReference>
<sequence length="327" mass="35898">MKTVGASWSRRMLLHLKWTPPMYSVLLIYFFDYPIGLFFLFTPPPWTSILNHLMLASFFLKDPPSYQVTIQITDVGPVGIHGGVGQLMSLPPSGKKPPQHHPQRIKTTTSHPRHQCTSRNLPATTTNTFLGWIFVWDWFLEGVHGVLGLLGYGKLLNSLVMIDMNCALKVFVEMKAASSSARRAPVSGTKGKNKKYCGGGGQIMGGGSSLKMQYPPSGPSGWGQLGNRVTSGRVANESAETSTFSLLIGRKVRTRWPDDNNFYEAVITYHNPVEISPEDIQWWIRYSVHGMSRPVGRDNGPGGGGGAGRGRGLPKSQAVAASRKDFP</sequence>
<evidence type="ECO:0000256" key="1">
    <source>
        <dbReference type="SAM" id="MobiDB-lite"/>
    </source>
</evidence>
<feature type="region of interest" description="Disordered" evidence="1">
    <location>
        <begin position="91"/>
        <end position="118"/>
    </location>
</feature>
<reference evidence="3" key="1">
    <citation type="submission" date="2023-04" db="EMBL/GenBank/DDBJ databases">
        <authorList>
            <person name="Vijverberg K."/>
            <person name="Xiong W."/>
            <person name="Schranz E."/>
        </authorList>
    </citation>
    <scope>NUCLEOTIDE SEQUENCE</scope>
</reference>
<dbReference type="PANTHER" id="PTHR33432">
    <property type="entry name" value="PROTEIN EMSY-LIKE 4"/>
    <property type="match status" value="1"/>
</dbReference>
<name>A0AA35Z3H9_LACSI</name>